<dbReference type="EMBL" id="JAVDTF010000001">
    <property type="protein sequence ID" value="MDR6783329.1"/>
    <property type="molecule type" value="Genomic_DNA"/>
</dbReference>
<name>A0ACC6KVZ9_9SPHI</name>
<dbReference type="Proteomes" id="UP001246858">
    <property type="component" value="Unassembled WGS sequence"/>
</dbReference>
<reference evidence="1" key="1">
    <citation type="submission" date="2023-07" db="EMBL/GenBank/DDBJ databases">
        <title>Sorghum-associated microbial communities from plants grown in Nebraska, USA.</title>
        <authorList>
            <person name="Schachtman D."/>
        </authorList>
    </citation>
    <scope>NUCLEOTIDE SEQUENCE</scope>
    <source>
        <strain evidence="1">2697</strain>
    </source>
</reference>
<protein>
    <submittedName>
        <fullName evidence="1">Uncharacterized protein</fullName>
    </submittedName>
</protein>
<sequence length="188" mass="21061">MGTIKIILALFCFAFIGRSIVPERNLLADSSKDLSSLRFLRDDVLRIARAEIGVREASGNNDGKRIEDYLATVGLPKGQPYCAAFISWVFKEAGYALPRTGWSPALFPNSRLVRDIVPANLFGIYFPSLKRIAHCGFIDSRKGDWIATVEANTNPSGDRDGDGVYKRLRHVKTIHSFSDWIRKREGTK</sequence>
<gene>
    <name evidence="1" type="ORF">J2X78_001881</name>
</gene>
<accession>A0ACC6KVZ9</accession>
<evidence type="ECO:0000313" key="1">
    <source>
        <dbReference type="EMBL" id="MDR6783329.1"/>
    </source>
</evidence>
<proteinExistence type="predicted"/>
<comment type="caution">
    <text evidence="1">The sequence shown here is derived from an EMBL/GenBank/DDBJ whole genome shotgun (WGS) entry which is preliminary data.</text>
</comment>
<organism evidence="1 2">
    <name type="scientific">Pedobacter africanus</name>
    <dbReference type="NCBI Taxonomy" id="151894"/>
    <lineage>
        <taxon>Bacteria</taxon>
        <taxon>Pseudomonadati</taxon>
        <taxon>Bacteroidota</taxon>
        <taxon>Sphingobacteriia</taxon>
        <taxon>Sphingobacteriales</taxon>
        <taxon>Sphingobacteriaceae</taxon>
        <taxon>Pedobacter</taxon>
    </lineage>
</organism>
<keyword evidence="2" id="KW-1185">Reference proteome</keyword>
<evidence type="ECO:0000313" key="2">
    <source>
        <dbReference type="Proteomes" id="UP001246858"/>
    </source>
</evidence>